<comment type="caution">
    <text evidence="2">The sequence shown here is derived from an EMBL/GenBank/DDBJ whole genome shotgun (WGS) entry which is preliminary data.</text>
</comment>
<evidence type="ECO:0000313" key="3">
    <source>
        <dbReference type="Proteomes" id="UP000765509"/>
    </source>
</evidence>
<name>A0A9Q3IR99_9BASI</name>
<dbReference type="Proteomes" id="UP000765509">
    <property type="component" value="Unassembled WGS sequence"/>
</dbReference>
<reference evidence="2" key="1">
    <citation type="submission" date="2021-03" db="EMBL/GenBank/DDBJ databases">
        <title>Draft genome sequence of rust myrtle Austropuccinia psidii MF-1, a brazilian biotype.</title>
        <authorList>
            <person name="Quecine M.C."/>
            <person name="Pachon D.M.R."/>
            <person name="Bonatelli M.L."/>
            <person name="Correr F.H."/>
            <person name="Franceschini L.M."/>
            <person name="Leite T.F."/>
            <person name="Margarido G.R.A."/>
            <person name="Almeida C.A."/>
            <person name="Ferrarezi J.A."/>
            <person name="Labate C.A."/>
        </authorList>
    </citation>
    <scope>NUCLEOTIDE SEQUENCE</scope>
    <source>
        <strain evidence="2">MF-1</strain>
    </source>
</reference>
<accession>A0A9Q3IR99</accession>
<dbReference type="EMBL" id="AVOT02053803">
    <property type="protein sequence ID" value="MBW0548576.1"/>
    <property type="molecule type" value="Genomic_DNA"/>
</dbReference>
<feature type="region of interest" description="Disordered" evidence="1">
    <location>
        <begin position="26"/>
        <end position="82"/>
    </location>
</feature>
<proteinExistence type="predicted"/>
<dbReference type="AlphaFoldDB" id="A0A9Q3IR99"/>
<evidence type="ECO:0000256" key="1">
    <source>
        <dbReference type="SAM" id="MobiDB-lite"/>
    </source>
</evidence>
<feature type="compositionally biased region" description="Pro residues" evidence="1">
    <location>
        <begin position="34"/>
        <end position="54"/>
    </location>
</feature>
<keyword evidence="3" id="KW-1185">Reference proteome</keyword>
<sequence length="129" mass="14326">MGFERQTKFSFSSLIHFRSRNHTDFFPLFIEQKPPNPPQQDSPIPSMPCEPTPRGPDEPFQHNEPPIPGLSPLSEPPEDILTCEPVPEVAPTQSTEDPFACPATPHSVIIIENMPVGSPPPRHHHLALA</sequence>
<gene>
    <name evidence="2" type="ORF">O181_088291</name>
</gene>
<organism evidence="2 3">
    <name type="scientific">Austropuccinia psidii MF-1</name>
    <dbReference type="NCBI Taxonomy" id="1389203"/>
    <lineage>
        <taxon>Eukaryota</taxon>
        <taxon>Fungi</taxon>
        <taxon>Dikarya</taxon>
        <taxon>Basidiomycota</taxon>
        <taxon>Pucciniomycotina</taxon>
        <taxon>Pucciniomycetes</taxon>
        <taxon>Pucciniales</taxon>
        <taxon>Sphaerophragmiaceae</taxon>
        <taxon>Austropuccinia</taxon>
    </lineage>
</organism>
<evidence type="ECO:0000313" key="2">
    <source>
        <dbReference type="EMBL" id="MBW0548576.1"/>
    </source>
</evidence>
<protein>
    <submittedName>
        <fullName evidence="2">Uncharacterized protein</fullName>
    </submittedName>
</protein>